<feature type="transmembrane region" description="Helical" evidence="7">
    <location>
        <begin position="210"/>
        <end position="231"/>
    </location>
</feature>
<comment type="subcellular location">
    <subcellularLocation>
        <location evidence="7">Cell membrane</location>
        <topology evidence="7">Multi-pass membrane protein</topology>
    </subcellularLocation>
    <subcellularLocation>
        <location evidence="1">Membrane</location>
        <topology evidence="1">Multi-pass membrane protein</topology>
    </subcellularLocation>
</comment>
<comment type="subunit">
    <text evidence="7">Heterodimer of a catalytic subunit (MsrP) and a heme-binding subunit (MsrQ).</text>
</comment>
<gene>
    <name evidence="7" type="primary">msrQ</name>
    <name evidence="9" type="ORF">Q8A70_04065</name>
</gene>
<evidence type="ECO:0000256" key="1">
    <source>
        <dbReference type="ARBA" id="ARBA00004141"/>
    </source>
</evidence>
<feature type="transmembrane region" description="Helical" evidence="7">
    <location>
        <begin position="116"/>
        <end position="135"/>
    </location>
</feature>
<dbReference type="PANTHER" id="PTHR36964:SF1">
    <property type="entry name" value="PROTEIN-METHIONINE-SULFOXIDE REDUCTASE HEME-BINDING SUBUNIT MSRQ"/>
    <property type="match status" value="1"/>
</dbReference>
<keyword evidence="7" id="KW-0349">Heme</keyword>
<keyword evidence="5 7" id="KW-0408">Iron</keyword>
<feature type="transmembrane region" description="Helical" evidence="7">
    <location>
        <begin position="156"/>
        <end position="174"/>
    </location>
</feature>
<evidence type="ECO:0000259" key="8">
    <source>
        <dbReference type="Pfam" id="PF01794"/>
    </source>
</evidence>
<comment type="function">
    <text evidence="7">Part of the MsrPQ system that repairs oxidized periplasmic proteins containing methionine sulfoxide residues (Met-O), using respiratory chain electrons. Thus protects these proteins from oxidative-stress damage caused by reactive species of oxygen and chlorine generated by the host defense mechanisms. MsrPQ is essential for the maintenance of envelope integrity under bleach stress, rescuing a wide series of structurally unrelated periplasmic proteins from methionine oxidation. MsrQ provides electrons for reduction to the reductase catalytic subunit MsrP, using the quinone pool of the respiratory chain.</text>
</comment>
<keyword evidence="4 7" id="KW-1133">Transmembrane helix</keyword>
<keyword evidence="7" id="KW-0285">Flavoprotein</keyword>
<dbReference type="InterPro" id="IPR022837">
    <property type="entry name" value="MsrQ-like"/>
</dbReference>
<evidence type="ECO:0000256" key="4">
    <source>
        <dbReference type="ARBA" id="ARBA00022989"/>
    </source>
</evidence>
<keyword evidence="7" id="KW-0479">Metal-binding</keyword>
<sequence length="284" mass="31530">MRAPWRERNGSFSWYRAAFLLAVCAPGIATAVQYYAGFFPVRPITEIIHATGLWTIRLLMISLAVTPFRQSFRWARLVTVRRMIGVAAFSYAVLHITFYAADNMFDLPKVVSEIALRIYLTIGFAALLILGALALTSTDGMVKRLGGKAWQRLHRWIYLAGVLACIHYFMQSKLNVSEPLVVAGLFLWMMMYRLVFWLGSSARAAALPTLAGLGVAASLATGFGEAAYYHFRTNAPFLRVLEANLNFHAGSRPAWVVLGITMAIVLVAALRQWQHGRQATLASA</sequence>
<name>A0ABU0YGI4_9PROT</name>
<keyword evidence="7" id="KW-1003">Cell membrane</keyword>
<proteinExistence type="inferred from homology"/>
<keyword evidence="3 7" id="KW-0812">Transmembrane</keyword>
<organism evidence="9 10">
    <name type="scientific">Dongia sedimenti</name>
    <dbReference type="NCBI Taxonomy" id="3064282"/>
    <lineage>
        <taxon>Bacteria</taxon>
        <taxon>Pseudomonadati</taxon>
        <taxon>Pseudomonadota</taxon>
        <taxon>Alphaproteobacteria</taxon>
        <taxon>Rhodospirillales</taxon>
        <taxon>Dongiaceae</taxon>
        <taxon>Dongia</taxon>
    </lineage>
</organism>
<feature type="transmembrane region" description="Helical" evidence="7">
    <location>
        <begin position="251"/>
        <end position="270"/>
    </location>
</feature>
<dbReference type="RefSeq" id="WP_379954225.1">
    <property type="nucleotide sequence ID" value="NZ_JAUYVI010000001.1"/>
</dbReference>
<protein>
    <recommendedName>
        <fullName evidence="7">Protein-methionine-sulfoxide reductase heme-binding subunit MsrQ</fullName>
    </recommendedName>
    <alternativeName>
        <fullName evidence="7">Flavocytochrome MsrQ</fullName>
    </alternativeName>
</protein>
<comment type="similarity">
    <text evidence="7">Belongs to the MsrQ family.</text>
</comment>
<evidence type="ECO:0000256" key="6">
    <source>
        <dbReference type="ARBA" id="ARBA00023136"/>
    </source>
</evidence>
<feature type="transmembrane region" description="Helical" evidence="7">
    <location>
        <begin position="47"/>
        <end position="68"/>
    </location>
</feature>
<evidence type="ECO:0000256" key="3">
    <source>
        <dbReference type="ARBA" id="ARBA00022692"/>
    </source>
</evidence>
<feature type="transmembrane region" description="Helical" evidence="7">
    <location>
        <begin position="80"/>
        <end position="101"/>
    </location>
</feature>
<keyword evidence="6 7" id="KW-0472">Membrane</keyword>
<accession>A0ABU0YGI4</accession>
<dbReference type="Pfam" id="PF01794">
    <property type="entry name" value="Ferric_reduct"/>
    <property type="match status" value="1"/>
</dbReference>
<keyword evidence="7" id="KW-0288">FMN</keyword>
<dbReference type="EMBL" id="JAUYVI010000001">
    <property type="protein sequence ID" value="MDQ7246824.1"/>
    <property type="molecule type" value="Genomic_DNA"/>
</dbReference>
<dbReference type="PANTHER" id="PTHR36964">
    <property type="entry name" value="PROTEIN-METHIONINE-SULFOXIDE REDUCTASE HEME-BINDING SUBUNIT MSRQ"/>
    <property type="match status" value="1"/>
</dbReference>
<feature type="transmembrane region" description="Helical" evidence="7">
    <location>
        <begin position="180"/>
        <end position="198"/>
    </location>
</feature>
<keyword evidence="7" id="KW-0249">Electron transport</keyword>
<keyword evidence="2 7" id="KW-0813">Transport</keyword>
<evidence type="ECO:0000256" key="5">
    <source>
        <dbReference type="ARBA" id="ARBA00023004"/>
    </source>
</evidence>
<evidence type="ECO:0000313" key="9">
    <source>
        <dbReference type="EMBL" id="MDQ7246824.1"/>
    </source>
</evidence>
<comment type="cofactor">
    <cofactor evidence="7">
        <name>FMN</name>
        <dbReference type="ChEBI" id="CHEBI:58210"/>
    </cofactor>
    <text evidence="7">Binds 1 FMN per subunit.</text>
</comment>
<dbReference type="Proteomes" id="UP001230156">
    <property type="component" value="Unassembled WGS sequence"/>
</dbReference>
<comment type="caution">
    <text evidence="9">The sequence shown here is derived from an EMBL/GenBank/DDBJ whole genome shotgun (WGS) entry which is preliminary data.</text>
</comment>
<evidence type="ECO:0000256" key="7">
    <source>
        <dbReference type="HAMAP-Rule" id="MF_01207"/>
    </source>
</evidence>
<dbReference type="HAMAP" id="MF_01207">
    <property type="entry name" value="MsrQ"/>
    <property type="match status" value="1"/>
</dbReference>
<evidence type="ECO:0000256" key="2">
    <source>
        <dbReference type="ARBA" id="ARBA00022448"/>
    </source>
</evidence>
<evidence type="ECO:0000313" key="10">
    <source>
        <dbReference type="Proteomes" id="UP001230156"/>
    </source>
</evidence>
<dbReference type="InterPro" id="IPR013130">
    <property type="entry name" value="Fe3_Rdtase_TM_dom"/>
</dbReference>
<keyword evidence="10" id="KW-1185">Reference proteome</keyword>
<reference evidence="10" key="1">
    <citation type="submission" date="2023-08" db="EMBL/GenBank/DDBJ databases">
        <title>Rhodospirillaceae gen. nov., a novel taxon isolated from the Yangtze River Yuezi River estuary sludge.</title>
        <authorList>
            <person name="Ruan L."/>
        </authorList>
    </citation>
    <scope>NUCLEOTIDE SEQUENCE [LARGE SCALE GENOMIC DNA]</scope>
    <source>
        <strain evidence="10">R-7</strain>
    </source>
</reference>
<comment type="caution">
    <text evidence="7">Lacks conserved residue(s) required for the propagation of feature annotation.</text>
</comment>
<feature type="domain" description="Ferric oxidoreductase" evidence="8">
    <location>
        <begin position="51"/>
        <end position="165"/>
    </location>
</feature>
<comment type="cofactor">
    <cofactor evidence="7">
        <name>heme b</name>
        <dbReference type="ChEBI" id="CHEBI:60344"/>
    </cofactor>
    <text evidence="7">Binds 1 heme b (iron(II)-protoporphyrin IX) group per subunit.</text>
</comment>